<evidence type="ECO:0000256" key="1">
    <source>
        <dbReference type="SAM" id="SignalP"/>
    </source>
</evidence>
<evidence type="ECO:0008006" key="6">
    <source>
        <dbReference type="Google" id="ProtNLM"/>
    </source>
</evidence>
<protein>
    <recommendedName>
        <fullName evidence="6">T9SS type A sorting domain-containing protein</fullName>
    </recommendedName>
</protein>
<feature type="chain" id="PRO_5045469533" description="T9SS type A sorting domain-containing protein" evidence="1">
    <location>
        <begin position="22"/>
        <end position="1370"/>
    </location>
</feature>
<evidence type="ECO:0000313" key="5">
    <source>
        <dbReference type="Proteomes" id="UP001354989"/>
    </source>
</evidence>
<feature type="domain" description="Bacterial repeat" evidence="3">
    <location>
        <begin position="686"/>
        <end position="728"/>
    </location>
</feature>
<keyword evidence="1" id="KW-0732">Signal</keyword>
<feature type="domain" description="Bacterial repeat" evidence="3">
    <location>
        <begin position="320"/>
        <end position="391"/>
    </location>
</feature>
<accession>A0ABN6LF96</accession>
<reference evidence="4 5" key="1">
    <citation type="submission" date="2021-12" db="EMBL/GenBank/DDBJ databases">
        <title>Genome sequencing of bacteria with rrn-lacking chromosome and rrn-plasmid.</title>
        <authorList>
            <person name="Anda M."/>
            <person name="Iwasaki W."/>
        </authorList>
    </citation>
    <scope>NUCLEOTIDE SEQUENCE [LARGE SCALE GENOMIC DNA]</scope>
    <source>
        <strain evidence="4 5">NBRC 101262</strain>
        <plasmid evidence="4 5">pPP4</plasmid>
    </source>
</reference>
<evidence type="ECO:0000259" key="2">
    <source>
        <dbReference type="Pfam" id="PF18962"/>
    </source>
</evidence>
<feature type="domain" description="Secretion system C-terminal sorting" evidence="2">
    <location>
        <begin position="1303"/>
        <end position="1366"/>
    </location>
</feature>
<geneLocation type="plasmid" evidence="4 5">
    <name>pPP4</name>
</geneLocation>
<name>A0ABN6LF96_9BACT</name>
<keyword evidence="5" id="KW-1185">Reference proteome</keyword>
<feature type="signal peptide" evidence="1">
    <location>
        <begin position="1"/>
        <end position="21"/>
    </location>
</feature>
<dbReference type="Gene3D" id="2.160.20.110">
    <property type="match status" value="3"/>
</dbReference>
<gene>
    <name evidence="4" type="ORF">PEPS_41210</name>
</gene>
<organism evidence="4 5">
    <name type="scientific">Persicobacter psychrovividus</name>
    <dbReference type="NCBI Taxonomy" id="387638"/>
    <lineage>
        <taxon>Bacteria</taxon>
        <taxon>Pseudomonadati</taxon>
        <taxon>Bacteroidota</taxon>
        <taxon>Cytophagia</taxon>
        <taxon>Cytophagales</taxon>
        <taxon>Persicobacteraceae</taxon>
        <taxon>Persicobacter</taxon>
    </lineage>
</organism>
<evidence type="ECO:0000313" key="4">
    <source>
        <dbReference type="EMBL" id="BDD01841.1"/>
    </source>
</evidence>
<keyword evidence="4" id="KW-0614">Plasmid</keyword>
<dbReference type="InterPro" id="IPR026444">
    <property type="entry name" value="Secre_tail"/>
</dbReference>
<dbReference type="Pfam" id="PF18998">
    <property type="entry name" value="Flg_new_2"/>
    <property type="match status" value="2"/>
</dbReference>
<sequence length="1370" mass="145774">MKFKFYCGLLMATFWSVISFAQTMPVNGDGSEANPYLIENLEHLKWLSLGTVGEEPSTERFDLHYSLMADIDCSEWDDFSPIGGSYYFRGSFRGNGYTISNIHYDGPGSFAAFFYGLNGAKVDQLGLTGLDINVLGNAGGLVGYMGSTSTISECFTTGRISGTNVGGLIAVSNGVVSNCYSGAEVICVSSESWQNGGGLIGKFSSGSLMQSYAFGPVSNASGTENINALIGGFTISLSGLSGSVSQCYFDAETAGVGQAEEVDGFPIRGITGRTTSEFLDENNIFGIGIGTTWDYGNLPEVDTNQRPYFMWQLYEMAVAVTSEPVSGAAVLSGGGGYNLNDQVTLSATSSRGYQFVQWEDAHGTVISTDAAYNFTLSAMSSTKYTAVFEEQQGPLFSGGDGSYEDPFEIRTLSELAYMANLEGNYQKYFILMADIDASATADWNGGLGFSPAGHPDKPFKGVLHGNKHVISGLTINRPKASNVGLFGYIDGASVDYLCLKDVAINGGDGTGALVGTSSVYSNGEIHQVVVSGSVAGNDAVGGIVGRSQGSSSTMDHVFSSASVNARGTNVGGIAGIEEGTITFALATGEVNGLNAGGIAGEGGGNIRLSYWDKTTTGQEFSAGSEESFGLETSDFESEEQFNFFNFDAQWEIQSDTDFDVNTRPLLQWLLYDGYISVEENPAVKFITGAGGVNIGDEVVLQVQPLAGYTFNAWFINDNFVTENPYTFTYQGGEIAPVEVHLRSNLNLAGAGTEASPYLISDVEDLAQLSYHTTQYSNSYFELTQDIDATETAQWHLGDGFKPIQNWNSKLDGKGYTITGLHINLPEGENVGLFTEAFGFDPMNEVPSSVKNLTLSQVNILGKKNVGGIFGKNEFGEIMHCHIDGLIQGYENVGGIAGTHGHTVFAMAKLESCSFSGEILGVNVEDGEFDGPNKIGGIAGHNDSPISRCFMNGTIGNAMNLVGGIVGEMGATVSYCFVTGTVGNDYSASYVGGIAGDAASGGGIGPWIDILPPGPIDPDPIYIENCWVSGKVYGKAVGSGTDGAGGLFAGSDLEVTKNSYFDFQTVGVYANAGIDSVSFGLPTVAFAQGATDTTFVDWDFENDWFLAQIPAMDLNIRPYLKGLIHAHEITISSDQNGAINTAELLNPTKLSVIEGGSITFSIEPKADYRIASLMIDGVEVAVQTSYTFSEVMSAHSIAATFEKITYELTVEKEGPGLLMIGGEELTEDMLEVEIKREITFEFQAAEKSELAAVYFNEVEIPEEDLNISQGVYSWKTPRITDNATFKVVFEEVILSNEAAQVGHVYPNPTSGKLTITELAAGVEVQVFSPSGALIYQLTASGSEMQLNLAHCPSGIYHVVIAGDKSFKLIKK</sequence>
<dbReference type="NCBIfam" id="TIGR04183">
    <property type="entry name" value="Por_Secre_tail"/>
    <property type="match status" value="1"/>
</dbReference>
<dbReference type="EMBL" id="AP025296">
    <property type="protein sequence ID" value="BDD01841.1"/>
    <property type="molecule type" value="Genomic_DNA"/>
</dbReference>
<proteinExistence type="predicted"/>
<dbReference type="RefSeq" id="WP_338399155.1">
    <property type="nucleotide sequence ID" value="NZ_AP025296.1"/>
</dbReference>
<dbReference type="Proteomes" id="UP001354989">
    <property type="component" value="Plasmid pPP4"/>
</dbReference>
<dbReference type="Pfam" id="PF18962">
    <property type="entry name" value="Por_Secre_tail"/>
    <property type="match status" value="1"/>
</dbReference>
<evidence type="ECO:0000259" key="3">
    <source>
        <dbReference type="Pfam" id="PF18998"/>
    </source>
</evidence>
<dbReference type="InterPro" id="IPR044060">
    <property type="entry name" value="Bacterial_rp_domain"/>
</dbReference>